<protein>
    <submittedName>
        <fullName evidence="8">Zinc protease</fullName>
    </submittedName>
</protein>
<feature type="domain" description="Peptidase M16 C-terminal" evidence="7">
    <location>
        <begin position="637"/>
        <end position="761"/>
    </location>
</feature>
<keyword evidence="2 8" id="KW-0645">Protease</keyword>
<feature type="non-terminal residue" evidence="8">
    <location>
        <position position="762"/>
    </location>
</feature>
<proteinExistence type="inferred from homology"/>
<dbReference type="PANTHER" id="PTHR43690">
    <property type="entry name" value="NARDILYSIN"/>
    <property type="match status" value="1"/>
</dbReference>
<comment type="similarity">
    <text evidence="1">Belongs to the peptidase M16 family.</text>
</comment>
<evidence type="ECO:0000256" key="5">
    <source>
        <dbReference type="ARBA" id="ARBA00023049"/>
    </source>
</evidence>
<accession>A0A3B0RSY1</accession>
<reference evidence="8" key="1">
    <citation type="submission" date="2018-06" db="EMBL/GenBank/DDBJ databases">
        <authorList>
            <person name="Zhirakovskaya E."/>
        </authorList>
    </citation>
    <scope>NUCLEOTIDE SEQUENCE</scope>
</reference>
<keyword evidence="4" id="KW-0862">Zinc</keyword>
<dbReference type="Pfam" id="PF05193">
    <property type="entry name" value="Peptidase_M16_C"/>
    <property type="match status" value="2"/>
</dbReference>
<feature type="domain" description="Peptidase M16 C-terminal" evidence="7">
    <location>
        <begin position="200"/>
        <end position="377"/>
    </location>
</feature>
<dbReference type="InterPro" id="IPR011249">
    <property type="entry name" value="Metalloenz_LuxS/M16"/>
</dbReference>
<dbReference type="EMBL" id="UOEJ01000080">
    <property type="protein sequence ID" value="VAV96854.1"/>
    <property type="molecule type" value="Genomic_DNA"/>
</dbReference>
<dbReference type="InterPro" id="IPR011765">
    <property type="entry name" value="Pept_M16_N"/>
</dbReference>
<evidence type="ECO:0000313" key="8">
    <source>
        <dbReference type="EMBL" id="VAV96854.1"/>
    </source>
</evidence>
<gene>
    <name evidence="8" type="ORF">MNBD_ALPHA01-1891</name>
</gene>
<dbReference type="PANTHER" id="PTHR43690:SF17">
    <property type="entry name" value="PROTEIN YHJJ"/>
    <property type="match status" value="1"/>
</dbReference>
<keyword evidence="5" id="KW-0482">Metalloprotease</keyword>
<evidence type="ECO:0000259" key="6">
    <source>
        <dbReference type="Pfam" id="PF00675"/>
    </source>
</evidence>
<dbReference type="InterPro" id="IPR050626">
    <property type="entry name" value="Peptidase_M16"/>
</dbReference>
<evidence type="ECO:0000259" key="7">
    <source>
        <dbReference type="Pfam" id="PF05193"/>
    </source>
</evidence>
<dbReference type="GO" id="GO:0046872">
    <property type="term" value="F:metal ion binding"/>
    <property type="evidence" value="ECO:0007669"/>
    <property type="project" value="InterPro"/>
</dbReference>
<name>A0A3B0RSY1_9ZZZZ</name>
<dbReference type="Gene3D" id="3.30.830.10">
    <property type="entry name" value="Metalloenzyme, LuxS/M16 peptidase-like"/>
    <property type="match status" value="4"/>
</dbReference>
<evidence type="ECO:0000256" key="2">
    <source>
        <dbReference type="ARBA" id="ARBA00022670"/>
    </source>
</evidence>
<dbReference type="SUPFAM" id="SSF63411">
    <property type="entry name" value="LuxS/MPP-like metallohydrolase"/>
    <property type="match status" value="4"/>
</dbReference>
<dbReference type="AlphaFoldDB" id="A0A3B0RSY1"/>
<dbReference type="GO" id="GO:0006508">
    <property type="term" value="P:proteolysis"/>
    <property type="evidence" value="ECO:0007669"/>
    <property type="project" value="UniProtKB-KW"/>
</dbReference>
<evidence type="ECO:0000256" key="3">
    <source>
        <dbReference type="ARBA" id="ARBA00022801"/>
    </source>
</evidence>
<evidence type="ECO:0000256" key="1">
    <source>
        <dbReference type="ARBA" id="ARBA00007261"/>
    </source>
</evidence>
<keyword evidence="3" id="KW-0378">Hydrolase</keyword>
<sequence>MRHFFIIAAMLFILPVYSFAADKPSNDTIQLNYESFKLDNGLTVIVHEDRKAPVVFVGVWYHVGSKDEPEGKTGFAHLFEHLMFNGTENYDDDYFKPLQEVGATGLNGTTWLDRTNYYQTVPTGGLDRALWMESERMGHLLGAISQEKLDEQRDVVKNEKRQGDNRPYAMAQYLESEGLFPEGHPYRHSTIGSMADLNNASLEDVKDWFRKYYGATNAVVILAGDIDVKTAKILMTKYFADVKPGVPLSRKKSLVPDRTINTAEIMYDNVPQPQVRWLWAVPGRTDRQVADLTLASAILGSGKNSRLYKKLIHDSKLATAVSVNVQKFELASIFSISVTLKPDSDIDQVKSITEAVLADFLKKGPTKKELARVKAILDGNVIRSLESVSGKGRMLAQGQLYAGNPGFINTSLNWMNAANRKGILNTSRQWLSDGSYQLTILPFGDHKAGEEIADRSTMPGMTKKVTLKLPPLHEGRLSNGIKVVLAERHTIPVINMSIQFDAGTVADRDSAPGTANYAFGLMNEGTKSLTSLEMANRKEMLGANINFNTGLDSSSISLSALRKNLAPSIELWADVVQNPGFRPEDMERDRAIILNQLAQARVRPNSITRNLIFKKLYGEGHPYGSARYGTEKSIKNMNINDLFNFINVWIRPDNATIFVVGDTTLDQIIPLLEKNFGKWKPGKTPAGKKYFPEIETMAKSRIFLVDKPGSPQAAIIAGQSAPSGSDSRFFDIKAMNEILGGNFSSRLNMNLREDKGWAYGAW</sequence>
<feature type="domain" description="Peptidase M16 N-terminal" evidence="6">
    <location>
        <begin position="44"/>
        <end position="167"/>
    </location>
</feature>
<dbReference type="InterPro" id="IPR007863">
    <property type="entry name" value="Peptidase_M16_C"/>
</dbReference>
<evidence type="ECO:0000256" key="4">
    <source>
        <dbReference type="ARBA" id="ARBA00022833"/>
    </source>
</evidence>
<organism evidence="8">
    <name type="scientific">hydrothermal vent metagenome</name>
    <dbReference type="NCBI Taxonomy" id="652676"/>
    <lineage>
        <taxon>unclassified sequences</taxon>
        <taxon>metagenomes</taxon>
        <taxon>ecological metagenomes</taxon>
    </lineage>
</organism>
<dbReference type="Pfam" id="PF00675">
    <property type="entry name" value="Peptidase_M16"/>
    <property type="match status" value="2"/>
</dbReference>
<dbReference type="GO" id="GO:0008237">
    <property type="term" value="F:metallopeptidase activity"/>
    <property type="evidence" value="ECO:0007669"/>
    <property type="project" value="UniProtKB-KW"/>
</dbReference>
<feature type="domain" description="Peptidase M16 N-terminal" evidence="6">
    <location>
        <begin position="483"/>
        <end position="618"/>
    </location>
</feature>